<dbReference type="OMA" id="LHRNAMV"/>
<dbReference type="InterPro" id="IPR054289">
    <property type="entry name" value="DUF7025"/>
</dbReference>
<feature type="region of interest" description="Disordered" evidence="1">
    <location>
        <begin position="313"/>
        <end position="355"/>
    </location>
</feature>
<feature type="domain" description="AAA+ ATPase" evidence="2">
    <location>
        <begin position="432"/>
        <end position="559"/>
    </location>
</feature>
<organism evidence="4">
    <name type="scientific">Schizophyllum commune (strain H4-8 / FGSC 9210)</name>
    <name type="common">Split gill fungus</name>
    <dbReference type="NCBI Taxonomy" id="578458"/>
    <lineage>
        <taxon>Eukaryota</taxon>
        <taxon>Fungi</taxon>
        <taxon>Dikarya</taxon>
        <taxon>Basidiomycota</taxon>
        <taxon>Agaricomycotina</taxon>
        <taxon>Agaricomycetes</taxon>
        <taxon>Agaricomycetidae</taxon>
        <taxon>Agaricales</taxon>
        <taxon>Schizophyllaceae</taxon>
        <taxon>Schizophyllum</taxon>
    </lineage>
</organism>
<dbReference type="OrthoDB" id="10042665at2759"/>
<dbReference type="SUPFAM" id="SSF52540">
    <property type="entry name" value="P-loop containing nucleoside triphosphate hydrolases"/>
    <property type="match status" value="1"/>
</dbReference>
<dbReference type="Pfam" id="PF00004">
    <property type="entry name" value="AAA"/>
    <property type="match status" value="1"/>
</dbReference>
<dbReference type="InterPro" id="IPR003959">
    <property type="entry name" value="ATPase_AAA_core"/>
</dbReference>
<dbReference type="InterPro" id="IPR056599">
    <property type="entry name" value="AAA_lid_fung"/>
</dbReference>
<gene>
    <name evidence="3" type="ORF">SCHCODRAFT_68630</name>
</gene>
<dbReference type="InterPro" id="IPR003593">
    <property type="entry name" value="AAA+_ATPase"/>
</dbReference>
<sequence length="648" mass="73690">MDSELTPCPSGAVAEWIYETKHLETHFDEKGYQQTVEAGERPPKADDDDKWKNYVLTYTRHFDKKGLFEKSTVEIKSQPLKDVLKVIIPDYPGVSFATETVRLSLPSQVLLHNRTELHKALHEDQVGTEEGRKHLKFFVDWYEETDKALIKEYTNLADQALTTYPLLWTVLKPGITIYAPLHGQPRAFRLTNSYETRDFHCLEVTYTDYDGRKFGAAETQLRIYPFLGSVPINSLEAYPLCHHVRYQHVRDQLIKRGRRFESFQGKQYLQYSGIALGEIIRCRRVRYSINGRVMVDCETFSRMETDRAVSVKTFRKPDSTAPNDDDSDDGSYDSEDDSGYDSDFAEHKGPPQPLTDEQCLHATNLVCGWAFAEKKWVEFFVDKLNPIEFSEDAFDHLVLPARQKSLVKALVESHMKEQEEGGFDDVIKGKGKGLISILHGPPGVGKTLTAESVAEFTKRPLYAVSSGELGTYASDLEEKLARILDVATVWKAVLLLDEADVFLEKRSLHDIDRNALVSTFLRLLEYYQGILFLTTNRVQSFDEAFQSRIHVALKYNNLTEDSRRTVWKSFLEKLGAGKVDVSEADYDELQKCVLNGREIKNAVKTAKSLADSMGGVVTKETLDTVLDIQRDFERDFHASAAENAVAKA</sequence>
<dbReference type="Gene3D" id="3.40.50.300">
    <property type="entry name" value="P-loop containing nucleotide triphosphate hydrolases"/>
    <property type="match status" value="1"/>
</dbReference>
<dbReference type="CDD" id="cd19481">
    <property type="entry name" value="RecA-like_protease"/>
    <property type="match status" value="1"/>
</dbReference>
<evidence type="ECO:0000256" key="1">
    <source>
        <dbReference type="SAM" id="MobiDB-lite"/>
    </source>
</evidence>
<dbReference type="GO" id="GO:0016887">
    <property type="term" value="F:ATP hydrolysis activity"/>
    <property type="evidence" value="ECO:0007669"/>
    <property type="project" value="InterPro"/>
</dbReference>
<dbReference type="GO" id="GO:0005524">
    <property type="term" value="F:ATP binding"/>
    <property type="evidence" value="ECO:0007669"/>
    <property type="project" value="InterPro"/>
</dbReference>
<keyword evidence="4" id="KW-1185">Reference proteome</keyword>
<dbReference type="PANTHER" id="PTHR46411:SF3">
    <property type="entry name" value="AAA+ ATPASE DOMAIN-CONTAINING PROTEIN"/>
    <property type="match status" value="1"/>
</dbReference>
<dbReference type="EMBL" id="GL377307">
    <property type="protein sequence ID" value="EFI96127.1"/>
    <property type="molecule type" value="Genomic_DNA"/>
</dbReference>
<dbReference type="Proteomes" id="UP000007431">
    <property type="component" value="Unassembled WGS sequence"/>
</dbReference>
<dbReference type="InterPro" id="IPR027417">
    <property type="entry name" value="P-loop_NTPase"/>
</dbReference>
<dbReference type="eggNOG" id="KOG0742">
    <property type="taxonomic scope" value="Eukaryota"/>
</dbReference>
<protein>
    <recommendedName>
        <fullName evidence="2">AAA+ ATPase domain-containing protein</fullName>
    </recommendedName>
</protein>
<dbReference type="AlphaFoldDB" id="D8Q847"/>
<dbReference type="Pfam" id="PF23232">
    <property type="entry name" value="AAA_lid_13"/>
    <property type="match status" value="1"/>
</dbReference>
<dbReference type="InParanoid" id="D8Q847"/>
<dbReference type="GeneID" id="9592560"/>
<proteinExistence type="predicted"/>
<dbReference type="HOGENOM" id="CLU_004471_6_3_1"/>
<dbReference type="SMART" id="SM00382">
    <property type="entry name" value="AAA"/>
    <property type="match status" value="1"/>
</dbReference>
<reference evidence="3 4" key="1">
    <citation type="journal article" date="2010" name="Nat. Biotechnol.">
        <title>Genome sequence of the model mushroom Schizophyllum commune.</title>
        <authorList>
            <person name="Ohm R.A."/>
            <person name="de Jong J.F."/>
            <person name="Lugones L.G."/>
            <person name="Aerts A."/>
            <person name="Kothe E."/>
            <person name="Stajich J.E."/>
            <person name="de Vries R.P."/>
            <person name="Record E."/>
            <person name="Levasseur A."/>
            <person name="Baker S.E."/>
            <person name="Bartholomew K.A."/>
            <person name="Coutinho P.M."/>
            <person name="Erdmann S."/>
            <person name="Fowler T.J."/>
            <person name="Gathman A.C."/>
            <person name="Lombard V."/>
            <person name="Henrissat B."/>
            <person name="Knabe N."/>
            <person name="Kuees U."/>
            <person name="Lilly W.W."/>
            <person name="Lindquist E."/>
            <person name="Lucas S."/>
            <person name="Magnuson J.K."/>
            <person name="Piumi F."/>
            <person name="Raudaskoski M."/>
            <person name="Salamov A."/>
            <person name="Schmutz J."/>
            <person name="Schwarze F.W.M.R."/>
            <person name="vanKuyk P.A."/>
            <person name="Horton J.S."/>
            <person name="Grigoriev I.V."/>
            <person name="Woesten H.A.B."/>
        </authorList>
    </citation>
    <scope>NUCLEOTIDE SEQUENCE [LARGE SCALE GENOMIC DNA]</scope>
    <source>
        <strain evidence="4">H4-8 / FGSC 9210</strain>
    </source>
</reference>
<accession>D8Q847</accession>
<dbReference type="PANTHER" id="PTHR46411">
    <property type="entry name" value="FAMILY ATPASE, PUTATIVE-RELATED"/>
    <property type="match status" value="1"/>
</dbReference>
<evidence type="ECO:0000259" key="2">
    <source>
        <dbReference type="SMART" id="SM00382"/>
    </source>
</evidence>
<dbReference type="KEGG" id="scm:SCHCO_01127007"/>
<evidence type="ECO:0000313" key="3">
    <source>
        <dbReference type="EMBL" id="EFI96127.1"/>
    </source>
</evidence>
<dbReference type="VEuPathDB" id="FungiDB:SCHCODRAFT_01127007"/>
<feature type="compositionally biased region" description="Acidic residues" evidence="1">
    <location>
        <begin position="323"/>
        <end position="340"/>
    </location>
</feature>
<evidence type="ECO:0000313" key="4">
    <source>
        <dbReference type="Proteomes" id="UP000007431"/>
    </source>
</evidence>
<dbReference type="STRING" id="578458.D8Q847"/>
<name>D8Q847_SCHCM</name>
<dbReference type="Pfam" id="PF22942">
    <property type="entry name" value="DUF7025"/>
    <property type="match status" value="1"/>
</dbReference>